<evidence type="ECO:0000313" key="2">
    <source>
        <dbReference type="Proteomes" id="UP001596066"/>
    </source>
</evidence>
<dbReference type="EC" id="3.5.3.18" evidence="1"/>
<proteinExistence type="predicted"/>
<gene>
    <name evidence="1" type="primary">ddaH</name>
    <name evidence="1" type="ORF">ACFPZF_24910</name>
</gene>
<organism evidence="1 2">
    <name type="scientific">Kitasatospora cinereorecta</name>
    <dbReference type="NCBI Taxonomy" id="285560"/>
    <lineage>
        <taxon>Bacteria</taxon>
        <taxon>Bacillati</taxon>
        <taxon>Actinomycetota</taxon>
        <taxon>Actinomycetes</taxon>
        <taxon>Kitasatosporales</taxon>
        <taxon>Streptomycetaceae</taxon>
        <taxon>Kitasatospora</taxon>
    </lineage>
</organism>
<sequence>MTPSVQPASPRTARPRRYLMCRPVHFEVSYSINPWMDPGKPVDTDLAVLQWERLRSLYLAHGHTVELIDPLPGLPDMVYAANGATVVDGRVLGARFRNAERAAEGPAYLRWFREHGYADTRYPDHVNEGEGDFLTTASRILAGRGFRSAPDAHREAERFFGRPVLGLELVDPRFYHLDTALAVLDGDEIMYNPEAFSADSLALLRRHYPDALLATPEDAAVFGLNAVSDGRNVYLPEPAQTLAAALHARGFTPHPVDLSELLKGGGSVKCCTLELRP</sequence>
<dbReference type="SUPFAM" id="SSF55909">
    <property type="entry name" value="Pentein"/>
    <property type="match status" value="1"/>
</dbReference>
<protein>
    <submittedName>
        <fullName evidence="1">Dimethylargininase</fullName>
        <ecNumber evidence="1">3.5.3.18</ecNumber>
    </submittedName>
</protein>
<dbReference type="NCBIfam" id="NF045659">
    <property type="entry name" value="DiMArgaseDdahMtb"/>
    <property type="match status" value="1"/>
</dbReference>
<keyword evidence="2" id="KW-1185">Reference proteome</keyword>
<dbReference type="EMBL" id="JBHSOC010000049">
    <property type="protein sequence ID" value="MFC5644592.1"/>
    <property type="molecule type" value="Genomic_DNA"/>
</dbReference>
<dbReference type="Gene3D" id="3.75.10.10">
    <property type="entry name" value="L-arginine/glycine Amidinotransferase, Chain A"/>
    <property type="match status" value="1"/>
</dbReference>
<dbReference type="RefSeq" id="WP_380231805.1">
    <property type="nucleotide sequence ID" value="NZ_BAAAUA010000012.1"/>
</dbReference>
<name>A0ABW0VFL3_9ACTN</name>
<dbReference type="GO" id="GO:0016403">
    <property type="term" value="F:dimethylargininase activity"/>
    <property type="evidence" value="ECO:0007669"/>
    <property type="project" value="UniProtKB-EC"/>
</dbReference>
<comment type="caution">
    <text evidence="1">The sequence shown here is derived from an EMBL/GenBank/DDBJ whole genome shotgun (WGS) entry which is preliminary data.</text>
</comment>
<dbReference type="Proteomes" id="UP001596066">
    <property type="component" value="Unassembled WGS sequence"/>
</dbReference>
<keyword evidence="1" id="KW-0378">Hydrolase</keyword>
<accession>A0ABW0VFL3</accession>
<reference evidence="2" key="1">
    <citation type="journal article" date="2019" name="Int. J. Syst. Evol. Microbiol.">
        <title>The Global Catalogue of Microorganisms (GCM) 10K type strain sequencing project: providing services to taxonomists for standard genome sequencing and annotation.</title>
        <authorList>
            <consortium name="The Broad Institute Genomics Platform"/>
            <consortium name="The Broad Institute Genome Sequencing Center for Infectious Disease"/>
            <person name="Wu L."/>
            <person name="Ma J."/>
        </authorList>
    </citation>
    <scope>NUCLEOTIDE SEQUENCE [LARGE SCALE GENOMIC DNA]</scope>
    <source>
        <strain evidence="2">CGMCC 4.1622</strain>
    </source>
</reference>
<evidence type="ECO:0000313" key="1">
    <source>
        <dbReference type="EMBL" id="MFC5644592.1"/>
    </source>
</evidence>